<dbReference type="OrthoDB" id="10573413at2759"/>
<reference evidence="1 2" key="1">
    <citation type="submission" date="2015-01" db="EMBL/GenBank/DDBJ databases">
        <title>Evolution of Trichinella species and genotypes.</title>
        <authorList>
            <person name="Korhonen P.K."/>
            <person name="Edoardo P."/>
            <person name="Giuseppe L.R."/>
            <person name="Gasser R.B."/>
        </authorList>
    </citation>
    <scope>NUCLEOTIDE SEQUENCE [LARGE SCALE GENOMIC DNA]</scope>
    <source>
        <strain evidence="1">ISS470</strain>
    </source>
</reference>
<dbReference type="Proteomes" id="UP000054995">
    <property type="component" value="Unassembled WGS sequence"/>
</dbReference>
<name>A0A0V1FC02_TRIPS</name>
<comment type="caution">
    <text evidence="1">The sequence shown here is derived from an EMBL/GenBank/DDBJ whole genome shotgun (WGS) entry which is preliminary data.</text>
</comment>
<gene>
    <name evidence="1" type="ORF">T4D_869</name>
</gene>
<proteinExistence type="predicted"/>
<organism evidence="1 2">
    <name type="scientific">Trichinella pseudospiralis</name>
    <name type="common">Parasitic roundworm</name>
    <dbReference type="NCBI Taxonomy" id="6337"/>
    <lineage>
        <taxon>Eukaryota</taxon>
        <taxon>Metazoa</taxon>
        <taxon>Ecdysozoa</taxon>
        <taxon>Nematoda</taxon>
        <taxon>Enoplea</taxon>
        <taxon>Dorylaimia</taxon>
        <taxon>Trichinellida</taxon>
        <taxon>Trichinellidae</taxon>
        <taxon>Trichinella</taxon>
    </lineage>
</organism>
<dbReference type="AlphaFoldDB" id="A0A0V1FC02"/>
<protein>
    <submittedName>
        <fullName evidence="1">Uncharacterized protein</fullName>
    </submittedName>
</protein>
<keyword evidence="2" id="KW-1185">Reference proteome</keyword>
<accession>A0A0V1FC02</accession>
<evidence type="ECO:0000313" key="1">
    <source>
        <dbReference type="EMBL" id="KRY83362.1"/>
    </source>
</evidence>
<dbReference type="EMBL" id="JYDT01000143">
    <property type="protein sequence ID" value="KRY83362.1"/>
    <property type="molecule type" value="Genomic_DNA"/>
</dbReference>
<sequence>MVMLYFLNNDDIVLITLIESATIQYSFAGRLKMKKTAFKVVSSVRHCACGVSPKRCNRAAINGVNFIHQCCEIASVG</sequence>
<evidence type="ECO:0000313" key="2">
    <source>
        <dbReference type="Proteomes" id="UP000054995"/>
    </source>
</evidence>